<dbReference type="GO" id="GO:0005737">
    <property type="term" value="C:cytoplasm"/>
    <property type="evidence" value="ECO:0007669"/>
    <property type="project" value="TreeGrafter"/>
</dbReference>
<keyword evidence="5" id="KW-1185">Reference proteome</keyword>
<sequence length="625" mass="71425">PVSCPGGSEKPVRKSRQQRDEIGSLFTLKTAHGAGATGFLSTWPAHVSSQIVHQGHRQPPGSEYRIRGCGEELSGLVSKPRFLEQLESYLRRELQALDSSQLDAPERRLQAYREVFQYFIEDLKTYKPLLSAIKNEYEIALAHLREQIRTLEPLKGMLVVVSEQCDQRVLALREEERAEVKALKQEKSHLLMIIDNMNESKNALQAQVSRLQEDLAAQYLLYREESDARKLLVNDISNMRYLQEEHKSPEQEGMEMLQKDFSQMKQEYDTLLEVHRQLAEQREGLQAELERFRATSTPRPRWEKCADVVSGGSGRWAQLTEGQSSDQLVDILLEELREGPAKEKDFFDGLGTGEDVPVYLRYEGQIRNLKLKKSEIVNTIKEVWKDKVLEDEQKEERQNLAEFLHSFLEKRHVDGAAEWAYNLVEGCRRHQDDDFISLFFSILLGKVDESVYHGQIHLLSHLLKELIHSDAAESSTLTMQEFSDALRRAFPLKEEVQIEELVQVAQAQLGSTFSYQALFTEDAEGKPRPFLKLVKKQANAEKHKYLTELRAQLGSKEQVEAADLKTAFQSIDPSLDSQTLDSYLSVAFQTRSDRLEQAAPVDTDSALQRLLAAHVRRAGPLPPQD</sequence>
<organism evidence="4 5">
    <name type="scientific">Atractosteus spatula</name>
    <name type="common">Alligator gar</name>
    <name type="synonym">Lepisosteus spatula</name>
    <dbReference type="NCBI Taxonomy" id="7917"/>
    <lineage>
        <taxon>Eukaryota</taxon>
        <taxon>Metazoa</taxon>
        <taxon>Chordata</taxon>
        <taxon>Craniata</taxon>
        <taxon>Vertebrata</taxon>
        <taxon>Euteleostomi</taxon>
        <taxon>Actinopterygii</taxon>
        <taxon>Neopterygii</taxon>
        <taxon>Holostei</taxon>
        <taxon>Semionotiformes</taxon>
        <taxon>Lepisosteidae</taxon>
        <taxon>Atractosteus</taxon>
    </lineage>
</organism>
<accession>A0A8J7TBL5</accession>
<feature type="non-terminal residue" evidence="4">
    <location>
        <position position="625"/>
    </location>
</feature>
<evidence type="ECO:0000259" key="3">
    <source>
        <dbReference type="Pfam" id="PF15739"/>
    </source>
</evidence>
<reference evidence="4" key="1">
    <citation type="journal article" date="2021" name="Cell">
        <title>Tracing the genetic footprints of vertebrate landing in non-teleost ray-finned fishes.</title>
        <authorList>
            <person name="Bi X."/>
            <person name="Wang K."/>
            <person name="Yang L."/>
            <person name="Pan H."/>
            <person name="Jiang H."/>
            <person name="Wei Q."/>
            <person name="Fang M."/>
            <person name="Yu H."/>
            <person name="Zhu C."/>
            <person name="Cai Y."/>
            <person name="He Y."/>
            <person name="Gan X."/>
            <person name="Zeng H."/>
            <person name="Yu D."/>
            <person name="Zhu Y."/>
            <person name="Jiang H."/>
            <person name="Qiu Q."/>
            <person name="Yang H."/>
            <person name="Zhang Y.E."/>
            <person name="Wang W."/>
            <person name="Zhu M."/>
            <person name="He S."/>
            <person name="Zhang G."/>
        </authorList>
    </citation>
    <scope>NUCLEOTIDE SEQUENCE</scope>
    <source>
        <strain evidence="4">Allg_001</strain>
    </source>
</reference>
<feature type="non-terminal residue" evidence="4">
    <location>
        <position position="1"/>
    </location>
</feature>
<dbReference type="InterPro" id="IPR032755">
    <property type="entry name" value="TSNAXIP1_N"/>
</dbReference>
<keyword evidence="1 2" id="KW-0175">Coiled coil</keyword>
<feature type="domain" description="Translin-associated factor X-interacting protein 1 N-terminal" evidence="3">
    <location>
        <begin position="87"/>
        <end position="197"/>
    </location>
</feature>
<dbReference type="PANTHER" id="PTHR16306">
    <property type="entry name" value="TRANSLIN-ASSOCIATED FACTOR X-INTERACTING PROTEIN 1"/>
    <property type="match status" value="1"/>
</dbReference>
<name>A0A8J7TBL5_ATRSP</name>
<comment type="caution">
    <text evidence="4">The sequence shown here is derived from an EMBL/GenBank/DDBJ whole genome shotgun (WGS) entry which is preliminary data.</text>
</comment>
<proteinExistence type="predicted"/>
<dbReference type="AlphaFoldDB" id="A0A8J7TBL5"/>
<gene>
    <name evidence="4" type="primary">Tsnaxip1</name>
    <name evidence="4" type="ORF">GTO95_0011218</name>
</gene>
<evidence type="ECO:0000313" key="5">
    <source>
        <dbReference type="Proteomes" id="UP000736164"/>
    </source>
</evidence>
<dbReference type="Proteomes" id="UP000736164">
    <property type="component" value="Unassembled WGS sequence"/>
</dbReference>
<dbReference type="PANTHER" id="PTHR16306:SF0">
    <property type="entry name" value="TRANSLIN-ASSOCIATED FACTOR X-INTERACTING PROTEIN 1"/>
    <property type="match status" value="1"/>
</dbReference>
<feature type="coiled-coil region" evidence="2">
    <location>
        <begin position="254"/>
        <end position="295"/>
    </location>
</feature>
<evidence type="ECO:0000256" key="1">
    <source>
        <dbReference type="ARBA" id="ARBA00023054"/>
    </source>
</evidence>
<dbReference type="Pfam" id="PF15739">
    <property type="entry name" value="TSNAXIP1_N"/>
    <property type="match status" value="1"/>
</dbReference>
<protein>
    <submittedName>
        <fullName evidence="4">TXIP1 protein</fullName>
    </submittedName>
</protein>
<dbReference type="EMBL" id="JAAWVO010037002">
    <property type="protein sequence ID" value="MBN3317873.1"/>
    <property type="molecule type" value="Genomic_DNA"/>
</dbReference>
<evidence type="ECO:0000313" key="4">
    <source>
        <dbReference type="EMBL" id="MBN3317873.1"/>
    </source>
</evidence>
<evidence type="ECO:0000256" key="2">
    <source>
        <dbReference type="SAM" id="Coils"/>
    </source>
</evidence>